<reference evidence="5" key="1">
    <citation type="submission" date="2020-07" db="EMBL/GenBank/DDBJ databases">
        <authorList>
            <person name="Lin J."/>
        </authorList>
    </citation>
    <scope>NUCLEOTIDE SEQUENCE</scope>
</reference>
<accession>A0A6V7PCQ6</accession>
<dbReference type="AlphaFoldDB" id="A0A6V7PCQ6"/>
<dbReference type="Gene3D" id="3.30.160.20">
    <property type="match status" value="1"/>
</dbReference>
<evidence type="ECO:0000259" key="4">
    <source>
        <dbReference type="PROSITE" id="PS00745"/>
    </source>
</evidence>
<keyword evidence="3" id="KW-0648">Protein biosynthesis</keyword>
<dbReference type="Gene3D" id="3.30.70.1660">
    <property type="match status" value="1"/>
</dbReference>
<gene>
    <name evidence="5" type="ORF">CB5_LOCUS11858</name>
</gene>
<evidence type="ECO:0000256" key="2">
    <source>
        <dbReference type="ARBA" id="ARBA00022481"/>
    </source>
</evidence>
<dbReference type="PANTHER" id="PTHR43804">
    <property type="entry name" value="LD18447P"/>
    <property type="match status" value="1"/>
</dbReference>
<dbReference type="NCBIfam" id="NF001859">
    <property type="entry name" value="PRK00591.1"/>
    <property type="match status" value="1"/>
</dbReference>
<comment type="similarity">
    <text evidence="1">Belongs to the prokaryotic/mitochondrial release factor family.</text>
</comment>
<dbReference type="FunFam" id="3.30.160.20:FF:000004">
    <property type="entry name" value="Peptide chain release factor 1"/>
    <property type="match status" value="1"/>
</dbReference>
<protein>
    <recommendedName>
        <fullName evidence="4">Prokaryotic-type class I peptide chain release factors domain-containing protein</fullName>
    </recommendedName>
</protein>
<evidence type="ECO:0000313" key="5">
    <source>
        <dbReference type="EMBL" id="CAD1828647.1"/>
    </source>
</evidence>
<feature type="domain" description="Prokaryotic-type class I peptide chain release factors" evidence="4">
    <location>
        <begin position="324"/>
        <end position="340"/>
    </location>
</feature>
<dbReference type="Pfam" id="PF03462">
    <property type="entry name" value="PCRF"/>
    <property type="match status" value="1"/>
</dbReference>
<organism evidence="5">
    <name type="scientific">Ananas comosus var. bracteatus</name>
    <name type="common">red pineapple</name>
    <dbReference type="NCBI Taxonomy" id="296719"/>
    <lineage>
        <taxon>Eukaryota</taxon>
        <taxon>Viridiplantae</taxon>
        <taxon>Streptophyta</taxon>
        <taxon>Embryophyta</taxon>
        <taxon>Tracheophyta</taxon>
        <taxon>Spermatophyta</taxon>
        <taxon>Magnoliopsida</taxon>
        <taxon>Liliopsida</taxon>
        <taxon>Poales</taxon>
        <taxon>Bromeliaceae</taxon>
        <taxon>Bromelioideae</taxon>
        <taxon>Ananas</taxon>
    </lineage>
</organism>
<dbReference type="GO" id="GO:0005737">
    <property type="term" value="C:cytoplasm"/>
    <property type="evidence" value="ECO:0007669"/>
    <property type="project" value="UniProtKB-ARBA"/>
</dbReference>
<dbReference type="PROSITE" id="PS00745">
    <property type="entry name" value="RF_PROK_I"/>
    <property type="match status" value="1"/>
</dbReference>
<dbReference type="SUPFAM" id="SSF75620">
    <property type="entry name" value="Release factor"/>
    <property type="match status" value="1"/>
</dbReference>
<proteinExistence type="inferred from homology"/>
<dbReference type="Pfam" id="PF00472">
    <property type="entry name" value="RF-1"/>
    <property type="match status" value="1"/>
</dbReference>
<evidence type="ECO:0000256" key="3">
    <source>
        <dbReference type="ARBA" id="ARBA00022917"/>
    </source>
</evidence>
<dbReference type="SMART" id="SM00937">
    <property type="entry name" value="PCRF"/>
    <property type="match status" value="1"/>
</dbReference>
<dbReference type="InterPro" id="IPR005139">
    <property type="entry name" value="PCRF"/>
</dbReference>
<dbReference type="InterPro" id="IPR004373">
    <property type="entry name" value="RF-1"/>
</dbReference>
<dbReference type="EMBL" id="LR862147">
    <property type="protein sequence ID" value="CAD1828647.1"/>
    <property type="molecule type" value="Genomic_DNA"/>
</dbReference>
<dbReference type="InterPro" id="IPR045853">
    <property type="entry name" value="Pep_chain_release_fac_I_sf"/>
</dbReference>
<name>A0A6V7PCQ6_ANACO</name>
<dbReference type="GO" id="GO:0016149">
    <property type="term" value="F:translation release factor activity, codon specific"/>
    <property type="evidence" value="ECO:0007669"/>
    <property type="project" value="InterPro"/>
</dbReference>
<evidence type="ECO:0000256" key="1">
    <source>
        <dbReference type="ARBA" id="ARBA00010835"/>
    </source>
</evidence>
<dbReference type="InterPro" id="IPR050057">
    <property type="entry name" value="Prokaryotic/Mito_RF"/>
</dbReference>
<dbReference type="InterPro" id="IPR000352">
    <property type="entry name" value="Pep_chain_release_fac_I"/>
</dbReference>
<dbReference type="FunFam" id="3.30.70.1660:FF:000002">
    <property type="entry name" value="Peptide chain release factor 1"/>
    <property type="match status" value="1"/>
</dbReference>
<keyword evidence="2" id="KW-0488">Methylation</keyword>
<dbReference type="NCBIfam" id="TIGR00019">
    <property type="entry name" value="prfA"/>
    <property type="match status" value="1"/>
</dbReference>
<dbReference type="Gene3D" id="6.10.140.1950">
    <property type="match status" value="1"/>
</dbReference>
<sequence length="455" mass="51822">MRYLGFRWGRSLLRELHRFRSFDSPCSPVSIPYREPLMRSISVASHSPPRLYSTELHPQLPANLLKIMEQRMISIEQRSAHLQEQINQPAASAEEYSRANKELQKLVYSTKLINELRAKKELNFSLFPSISVNYLFRLTSFTLLTLRKHFPLQEIDSLRSLISNSNEDKEMRDLAAVELAEAVEEEKRLQYLLFKSFLPKDDADEKDCILEVRAGTGGEEASLFAMDVFKMYEKYSQKNGWKFDVVQIMESDLKGYKEASGTISGQGAYGRLKFESGIHRVQRIPVTEKSGRVHTSAVSVAILPQADEVDVQLRNDDLKIDTYRSGGCGGQSVNTTNSAVRITHIPTGITVAIQDERSQHMNKAKALKVLRARLYEMERSRLQKSRSKLRSEQIGSGDRSERIRTYNFPQGRVTDHRIGITHHSMEDVLEGDSLDVFIDALLLQEEMDAIASFGS</sequence>
<dbReference type="PANTHER" id="PTHR43804:SF7">
    <property type="entry name" value="LD18447P"/>
    <property type="match status" value="1"/>
</dbReference>